<organism evidence="2 3">
    <name type="scientific">Rotaria magnacalcarata</name>
    <dbReference type="NCBI Taxonomy" id="392030"/>
    <lineage>
        <taxon>Eukaryota</taxon>
        <taxon>Metazoa</taxon>
        <taxon>Spiralia</taxon>
        <taxon>Gnathifera</taxon>
        <taxon>Rotifera</taxon>
        <taxon>Eurotatoria</taxon>
        <taxon>Bdelloidea</taxon>
        <taxon>Philodinida</taxon>
        <taxon>Philodinidae</taxon>
        <taxon>Rotaria</taxon>
    </lineage>
</organism>
<accession>A0A816QPM4</accession>
<reference evidence="2" key="1">
    <citation type="submission" date="2021-02" db="EMBL/GenBank/DDBJ databases">
        <authorList>
            <person name="Nowell W R."/>
        </authorList>
    </citation>
    <scope>NUCLEOTIDE SEQUENCE</scope>
</reference>
<dbReference type="Proteomes" id="UP000663887">
    <property type="component" value="Unassembled WGS sequence"/>
</dbReference>
<dbReference type="EMBL" id="CAJNRG010004152">
    <property type="protein sequence ID" value="CAF2063663.1"/>
    <property type="molecule type" value="Genomic_DNA"/>
</dbReference>
<feature type="region of interest" description="Disordered" evidence="1">
    <location>
        <begin position="154"/>
        <end position="188"/>
    </location>
</feature>
<proteinExistence type="predicted"/>
<sequence>MLLARMTTQRTRYCAPAKLVTPTQVPHKTLRAQIPAPSTMEHAIRMLLARMTSQHMLWCASVELVTPTLVQQRALCAKIPAPPPPEVAIQMLLAHMTSQHMRWCAPVELVTPTSAQLPALYAKAFLVVITRSETLTAPAAAAAAAVLQSICKVSKQPKSSTRTRQVNSTSKRSPSPPDRIHRSRSKYP</sequence>
<protein>
    <submittedName>
        <fullName evidence="2">Uncharacterized protein</fullName>
    </submittedName>
</protein>
<evidence type="ECO:0000313" key="3">
    <source>
        <dbReference type="Proteomes" id="UP000663887"/>
    </source>
</evidence>
<comment type="caution">
    <text evidence="2">The sequence shown here is derived from an EMBL/GenBank/DDBJ whole genome shotgun (WGS) entry which is preliminary data.</text>
</comment>
<feature type="compositionally biased region" description="Polar residues" evidence="1">
    <location>
        <begin position="156"/>
        <end position="173"/>
    </location>
</feature>
<gene>
    <name evidence="2" type="ORF">XDN619_LOCUS11049</name>
</gene>
<evidence type="ECO:0000313" key="2">
    <source>
        <dbReference type="EMBL" id="CAF2063663.1"/>
    </source>
</evidence>
<name>A0A816QPM4_9BILA</name>
<evidence type="ECO:0000256" key="1">
    <source>
        <dbReference type="SAM" id="MobiDB-lite"/>
    </source>
</evidence>
<dbReference type="AlphaFoldDB" id="A0A816QPM4"/>